<feature type="transmembrane region" description="Helical" evidence="1">
    <location>
        <begin position="12"/>
        <end position="34"/>
    </location>
</feature>
<dbReference type="KEGG" id="bsan:CHH28_09595"/>
<dbReference type="InterPro" id="IPR032092">
    <property type="entry name" value="PilW"/>
</dbReference>
<gene>
    <name evidence="2" type="ORF">CHH28_09595</name>
</gene>
<proteinExistence type="predicted"/>
<dbReference type="OrthoDB" id="5296662at2"/>
<keyword evidence="3" id="KW-1185">Reference proteome</keyword>
<evidence type="ECO:0000313" key="3">
    <source>
        <dbReference type="Proteomes" id="UP000202440"/>
    </source>
</evidence>
<dbReference type="GO" id="GO:0043683">
    <property type="term" value="P:type IV pilus assembly"/>
    <property type="evidence" value="ECO:0007669"/>
    <property type="project" value="InterPro"/>
</dbReference>
<reference evidence="2 3" key="1">
    <citation type="submission" date="2017-07" db="EMBL/GenBank/DDBJ databases">
        <title>Annotated genome sequence of Bacterioplanes sanyensis isolated from Red Sea.</title>
        <authorList>
            <person name="Rehman Z.U."/>
        </authorList>
    </citation>
    <scope>NUCLEOTIDE SEQUENCE [LARGE SCALE GENOMIC DNA]</scope>
    <source>
        <strain evidence="2 3">NV9</strain>
    </source>
</reference>
<dbReference type="Pfam" id="PF16074">
    <property type="entry name" value="PilW"/>
    <property type="match status" value="1"/>
</dbReference>
<sequence>MNQRKASKGLSMVELMVALLLASIITIFVSNIMINSSRSASTSTGLAQAQEAGRLAMAWLGERVPNAGYRNTTFVFDVVDTSCSGAAHCHKDVKSNANGGDVLALRRLSSPGLNEAPQLMQTCAGTTLPNSAQNAPNGVIDVYWIEKGDVSDLTTAFQLKCATYSTAGGSTTLVGSKESIASGIESMQVLYGIEASSQADSGTVERYVNGTYLNSNPNMAARVVAVKIALLSRSFEDDTLNNSRRGYQLLDSEITYANDRVARYINTSTFWLPNMQNR</sequence>
<dbReference type="AlphaFoldDB" id="A0A222FJK8"/>
<keyword evidence="1" id="KW-0812">Transmembrane</keyword>
<organism evidence="2 3">
    <name type="scientific">Bacterioplanes sanyensis</name>
    <dbReference type="NCBI Taxonomy" id="1249553"/>
    <lineage>
        <taxon>Bacteria</taxon>
        <taxon>Pseudomonadati</taxon>
        <taxon>Pseudomonadota</taxon>
        <taxon>Gammaproteobacteria</taxon>
        <taxon>Oceanospirillales</taxon>
        <taxon>Oceanospirillaceae</taxon>
        <taxon>Bacterioplanes</taxon>
    </lineage>
</organism>
<accession>A0A222FJK8</accession>
<protein>
    <recommendedName>
        <fullName evidence="4">Prepilin-type cleavage/methylation domain-containing protein</fullName>
    </recommendedName>
</protein>
<name>A0A222FJK8_9GAMM</name>
<keyword evidence="1" id="KW-0472">Membrane</keyword>
<keyword evidence="1" id="KW-1133">Transmembrane helix</keyword>
<dbReference type="RefSeq" id="WP_094060105.1">
    <property type="nucleotide sequence ID" value="NZ_CP022530.1"/>
</dbReference>
<dbReference type="Proteomes" id="UP000202440">
    <property type="component" value="Chromosome"/>
</dbReference>
<evidence type="ECO:0008006" key="4">
    <source>
        <dbReference type="Google" id="ProtNLM"/>
    </source>
</evidence>
<evidence type="ECO:0000256" key="1">
    <source>
        <dbReference type="SAM" id="Phobius"/>
    </source>
</evidence>
<evidence type="ECO:0000313" key="2">
    <source>
        <dbReference type="EMBL" id="ASP38919.1"/>
    </source>
</evidence>
<dbReference type="EMBL" id="CP022530">
    <property type="protein sequence ID" value="ASP38919.1"/>
    <property type="molecule type" value="Genomic_DNA"/>
</dbReference>